<sequence>MKVAIATSLWESAGLGKSLVGGVARLFACGGLSDPCRGPSHFLLSGQEKVTKEKATPMQRSAGILPCECVRLGRAFRQGFLPWR</sequence>
<gene>
    <name evidence="1" type="ORF">DVJ77_20185</name>
</gene>
<organism evidence="1 2">
    <name type="scientific">Dyella tabacisoli</name>
    <dbReference type="NCBI Taxonomy" id="2282381"/>
    <lineage>
        <taxon>Bacteria</taxon>
        <taxon>Pseudomonadati</taxon>
        <taxon>Pseudomonadota</taxon>
        <taxon>Gammaproteobacteria</taxon>
        <taxon>Lysobacterales</taxon>
        <taxon>Rhodanobacteraceae</taxon>
        <taxon>Dyella</taxon>
    </lineage>
</organism>
<name>A0A369UNA0_9GAMM</name>
<protein>
    <submittedName>
        <fullName evidence="1">Uncharacterized protein</fullName>
    </submittedName>
</protein>
<comment type="caution">
    <text evidence="1">The sequence shown here is derived from an EMBL/GenBank/DDBJ whole genome shotgun (WGS) entry which is preliminary data.</text>
</comment>
<accession>A0A369UNA0</accession>
<feature type="non-terminal residue" evidence="1">
    <location>
        <position position="84"/>
    </location>
</feature>
<evidence type="ECO:0000313" key="1">
    <source>
        <dbReference type="EMBL" id="RDD79789.1"/>
    </source>
</evidence>
<dbReference type="EMBL" id="QQAH01000024">
    <property type="protein sequence ID" value="RDD79789.1"/>
    <property type="molecule type" value="Genomic_DNA"/>
</dbReference>
<dbReference type="Proteomes" id="UP000253782">
    <property type="component" value="Unassembled WGS sequence"/>
</dbReference>
<reference evidence="1 2" key="1">
    <citation type="submission" date="2018-07" db="EMBL/GenBank/DDBJ databases">
        <title>Dyella tabacisoli L4-6T, whole genome shotgun sequence.</title>
        <authorList>
            <person name="Zhou X.-K."/>
            <person name="Li W.-J."/>
            <person name="Duan Y.-Q."/>
        </authorList>
    </citation>
    <scope>NUCLEOTIDE SEQUENCE [LARGE SCALE GENOMIC DNA]</scope>
    <source>
        <strain evidence="1 2">L4-6</strain>
    </source>
</reference>
<proteinExistence type="predicted"/>
<keyword evidence="2" id="KW-1185">Reference proteome</keyword>
<dbReference type="AlphaFoldDB" id="A0A369UNA0"/>
<evidence type="ECO:0000313" key="2">
    <source>
        <dbReference type="Proteomes" id="UP000253782"/>
    </source>
</evidence>